<dbReference type="PANTHER" id="PTHR37316">
    <property type="entry name" value="TEICHOIC ACID GLYCEROL-PHOSPHATE PRIMASE"/>
    <property type="match status" value="1"/>
</dbReference>
<gene>
    <name evidence="9" type="ORF">SAMN05421806_11390</name>
</gene>
<dbReference type="Gene3D" id="3.90.550.10">
    <property type="entry name" value="Spore Coat Polysaccharide Biosynthesis Protein SpsA, Chain A"/>
    <property type="match status" value="1"/>
</dbReference>
<dbReference type="Gene3D" id="3.40.50.12580">
    <property type="match status" value="1"/>
</dbReference>
<evidence type="ECO:0000256" key="6">
    <source>
        <dbReference type="ARBA" id="ARBA00023136"/>
    </source>
</evidence>
<dbReference type="GO" id="GO:0005886">
    <property type="term" value="C:plasma membrane"/>
    <property type="evidence" value="ECO:0007669"/>
    <property type="project" value="UniProtKB-SubCell"/>
</dbReference>
<dbReference type="InterPro" id="IPR029044">
    <property type="entry name" value="Nucleotide-diphossugar_trans"/>
</dbReference>
<evidence type="ECO:0000256" key="3">
    <source>
        <dbReference type="ARBA" id="ARBA00022475"/>
    </source>
</evidence>
<protein>
    <submittedName>
        <fullName evidence="9">CDP-glycerol glycerophosphotransferase, TagB/SpsB family</fullName>
    </submittedName>
</protein>
<comment type="similarity">
    <text evidence="2">Belongs to the CDP-glycerol glycerophosphotransferase family.</text>
</comment>
<dbReference type="PANTHER" id="PTHR37316:SF3">
    <property type="entry name" value="TEICHOIC ACID GLYCEROL-PHOSPHATE TRANSFERASE"/>
    <property type="match status" value="1"/>
</dbReference>
<sequence length="739" mass="82077">MPQFSVIVPAYDVSGHLALALESVLAQPVRDIEVLVVCDVPGSSSAHVADRFRHRDDRVRILWSPPEAGLGGARNTGIRAATGRYLLFLDGDDTYVPHAFTALERRLAATEHVDVLVFGHERTHWWDGEQGNPLEDLLRRLPAGVFTPDEAPALTGVRLPAWSAAWRRAYVEEHRLAFSEKHFTDIPWGVAAVGEAGRIAALRGVFLHHLLRRQGSRLQGPGPHHLELLDQAEAVFAYAAERGLPARRAHRVFEELTGEMFRPAARTRLLPARDRRAYFRRASALYRRHRPEGFTPPGGSLGVQHRLLAAGSYLAFASLRDANRAAGKASSLPQAARARLPKRSIPRVYARHLKRPVDPNLAVYCSYWGRGYLCNPAAIHAAAARLAPHIRSVFLVTEEAVDSLPAGVEHAVIGTERYWEVVARAKYLINNANFPGAVVKRPGTVHLSTQHGTPVKKMGAEQAQHPVTVAGSGDTAALLRRTDRFDYMLSSNRHSTEVWQREYPCAYETLEYGYPRNDVYYSATADDVRRIRKELGIPQGKTALLYAPTHRDYATGYDARLDLAAFCEAVGEDFVVLLRAHYFYDEGQSKTLRGQVIDVTHHLSSEEVCLAADALITDYSSISFDYAHLDRPIVIYADDWDVYRDLRGVTFDLLADAPGPVARTEEELTEIFRSGAYADARSAERRAAFRERFCAFDDGLAAERVVRRVLLGEGPESLPPSVPLTERTPAPAAIPLARS</sequence>
<dbReference type="RefSeq" id="WP_093614867.1">
    <property type="nucleotide sequence ID" value="NZ_FNFF01000013.1"/>
</dbReference>
<dbReference type="OrthoDB" id="3183633at2"/>
<dbReference type="Proteomes" id="UP000199155">
    <property type="component" value="Unassembled WGS sequence"/>
</dbReference>
<dbReference type="GO" id="GO:0019350">
    <property type="term" value="P:teichoic acid biosynthetic process"/>
    <property type="evidence" value="ECO:0007669"/>
    <property type="project" value="UniProtKB-KW"/>
</dbReference>
<dbReference type="InterPro" id="IPR043148">
    <property type="entry name" value="TagF_C"/>
</dbReference>
<dbReference type="EMBL" id="FNFF01000013">
    <property type="protein sequence ID" value="SDK87124.1"/>
    <property type="molecule type" value="Genomic_DNA"/>
</dbReference>
<feature type="domain" description="Glycosyltransferase 2-like" evidence="8">
    <location>
        <begin position="5"/>
        <end position="119"/>
    </location>
</feature>
<dbReference type="STRING" id="417292.SAMN05421806_11390"/>
<evidence type="ECO:0000256" key="2">
    <source>
        <dbReference type="ARBA" id="ARBA00010488"/>
    </source>
</evidence>
<comment type="subcellular location">
    <subcellularLocation>
        <location evidence="1">Cell membrane</location>
        <topology evidence="1">Peripheral membrane protein</topology>
    </subcellularLocation>
</comment>
<name>A0A1G9FFH1_9ACTN</name>
<reference evidence="9 10" key="1">
    <citation type="submission" date="2016-10" db="EMBL/GenBank/DDBJ databases">
        <authorList>
            <person name="de Groot N.N."/>
        </authorList>
    </citation>
    <scope>NUCLEOTIDE SEQUENCE [LARGE SCALE GENOMIC DNA]</scope>
    <source>
        <strain evidence="9 10">CGMCC 4.5727</strain>
    </source>
</reference>
<dbReference type="InterPro" id="IPR043149">
    <property type="entry name" value="TagF_N"/>
</dbReference>
<dbReference type="Pfam" id="PF04464">
    <property type="entry name" value="Glyphos_transf"/>
    <property type="match status" value="1"/>
</dbReference>
<dbReference type="InterPro" id="IPR001173">
    <property type="entry name" value="Glyco_trans_2-like"/>
</dbReference>
<evidence type="ECO:0000313" key="10">
    <source>
        <dbReference type="Proteomes" id="UP000199155"/>
    </source>
</evidence>
<dbReference type="InterPro" id="IPR007554">
    <property type="entry name" value="Glycerophosphate_synth"/>
</dbReference>
<evidence type="ECO:0000256" key="4">
    <source>
        <dbReference type="ARBA" id="ARBA00022679"/>
    </source>
</evidence>
<keyword evidence="3" id="KW-1003">Cell membrane</keyword>
<evidence type="ECO:0000259" key="8">
    <source>
        <dbReference type="Pfam" id="PF00535"/>
    </source>
</evidence>
<dbReference type="InterPro" id="IPR051612">
    <property type="entry name" value="Teichoic_Acid_Biosynth"/>
</dbReference>
<dbReference type="Gene3D" id="3.40.50.11820">
    <property type="match status" value="1"/>
</dbReference>
<dbReference type="AlphaFoldDB" id="A0A1G9FFH1"/>
<evidence type="ECO:0000313" key="9">
    <source>
        <dbReference type="EMBL" id="SDK87124.1"/>
    </source>
</evidence>
<dbReference type="Pfam" id="PF00535">
    <property type="entry name" value="Glycos_transf_2"/>
    <property type="match status" value="1"/>
</dbReference>
<proteinExistence type="inferred from homology"/>
<evidence type="ECO:0000256" key="1">
    <source>
        <dbReference type="ARBA" id="ARBA00004202"/>
    </source>
</evidence>
<keyword evidence="5" id="KW-0777">Teichoic acid biosynthesis</keyword>
<dbReference type="SUPFAM" id="SSF53448">
    <property type="entry name" value="Nucleotide-diphospho-sugar transferases"/>
    <property type="match status" value="1"/>
</dbReference>
<organism evidence="9 10">
    <name type="scientific">Streptomyces indicus</name>
    <dbReference type="NCBI Taxonomy" id="417292"/>
    <lineage>
        <taxon>Bacteria</taxon>
        <taxon>Bacillati</taxon>
        <taxon>Actinomycetota</taxon>
        <taxon>Actinomycetes</taxon>
        <taxon>Kitasatosporales</taxon>
        <taxon>Streptomycetaceae</taxon>
        <taxon>Streptomyces</taxon>
    </lineage>
</organism>
<dbReference type="FunFam" id="3.90.550.10:FF:000196">
    <property type="entry name" value="Glycosyl transferase"/>
    <property type="match status" value="1"/>
</dbReference>
<evidence type="ECO:0000256" key="5">
    <source>
        <dbReference type="ARBA" id="ARBA00022944"/>
    </source>
</evidence>
<dbReference type="SUPFAM" id="SSF53756">
    <property type="entry name" value="UDP-Glycosyltransferase/glycogen phosphorylase"/>
    <property type="match status" value="1"/>
</dbReference>
<keyword evidence="10" id="KW-1185">Reference proteome</keyword>
<keyword evidence="4 9" id="KW-0808">Transferase</keyword>
<evidence type="ECO:0000256" key="7">
    <source>
        <dbReference type="SAM" id="MobiDB-lite"/>
    </source>
</evidence>
<accession>A0A1G9FFH1</accession>
<feature type="region of interest" description="Disordered" evidence="7">
    <location>
        <begin position="717"/>
        <end position="739"/>
    </location>
</feature>
<keyword evidence="6" id="KW-0472">Membrane</keyword>
<dbReference type="CDD" id="cd00761">
    <property type="entry name" value="Glyco_tranf_GTA_type"/>
    <property type="match status" value="1"/>
</dbReference>
<dbReference type="GO" id="GO:0047355">
    <property type="term" value="F:CDP-glycerol glycerophosphotransferase activity"/>
    <property type="evidence" value="ECO:0007669"/>
    <property type="project" value="InterPro"/>
</dbReference>